<comment type="caution">
    <text evidence="1">The sequence shown here is derived from an EMBL/GenBank/DDBJ whole genome shotgun (WGS) entry which is preliminary data.</text>
</comment>
<sequence>MASDSLQDIIIQFQITNKMSQEQHSIPRVFVNLHSLFFWRIIHFTNMKLILFKQMG</sequence>
<keyword evidence="2" id="KW-1185">Reference proteome</keyword>
<dbReference type="Proteomes" id="UP000689195">
    <property type="component" value="Unassembled WGS sequence"/>
</dbReference>
<dbReference type="AlphaFoldDB" id="A0A8S1S5Y0"/>
<accession>A0A8S1S5Y0</accession>
<dbReference type="EMBL" id="CAJJDO010000003">
    <property type="protein sequence ID" value="CAD8134670.1"/>
    <property type="molecule type" value="Genomic_DNA"/>
</dbReference>
<protein>
    <submittedName>
        <fullName evidence="1">Uncharacterized protein</fullName>
    </submittedName>
</protein>
<gene>
    <name evidence="1" type="ORF">PPENT_87.1.T0030423</name>
</gene>
<reference evidence="1" key="1">
    <citation type="submission" date="2021-01" db="EMBL/GenBank/DDBJ databases">
        <authorList>
            <consortium name="Genoscope - CEA"/>
            <person name="William W."/>
        </authorList>
    </citation>
    <scope>NUCLEOTIDE SEQUENCE</scope>
</reference>
<evidence type="ECO:0000313" key="2">
    <source>
        <dbReference type="Proteomes" id="UP000689195"/>
    </source>
</evidence>
<proteinExistence type="predicted"/>
<evidence type="ECO:0000313" key="1">
    <source>
        <dbReference type="EMBL" id="CAD8134670.1"/>
    </source>
</evidence>
<organism evidence="1 2">
    <name type="scientific">Paramecium pentaurelia</name>
    <dbReference type="NCBI Taxonomy" id="43138"/>
    <lineage>
        <taxon>Eukaryota</taxon>
        <taxon>Sar</taxon>
        <taxon>Alveolata</taxon>
        <taxon>Ciliophora</taxon>
        <taxon>Intramacronucleata</taxon>
        <taxon>Oligohymenophorea</taxon>
        <taxon>Peniculida</taxon>
        <taxon>Parameciidae</taxon>
        <taxon>Paramecium</taxon>
    </lineage>
</organism>
<name>A0A8S1S5Y0_9CILI</name>